<name>A0AAE0XYT5_9GAST</name>
<organism evidence="1 2">
    <name type="scientific">Elysia crispata</name>
    <name type="common">lettuce slug</name>
    <dbReference type="NCBI Taxonomy" id="231223"/>
    <lineage>
        <taxon>Eukaryota</taxon>
        <taxon>Metazoa</taxon>
        <taxon>Spiralia</taxon>
        <taxon>Lophotrochozoa</taxon>
        <taxon>Mollusca</taxon>
        <taxon>Gastropoda</taxon>
        <taxon>Heterobranchia</taxon>
        <taxon>Euthyneura</taxon>
        <taxon>Panpulmonata</taxon>
        <taxon>Sacoglossa</taxon>
        <taxon>Placobranchoidea</taxon>
        <taxon>Plakobranchidae</taxon>
        <taxon>Elysia</taxon>
    </lineage>
</organism>
<comment type="caution">
    <text evidence="1">The sequence shown here is derived from an EMBL/GenBank/DDBJ whole genome shotgun (WGS) entry which is preliminary data.</text>
</comment>
<dbReference type="EMBL" id="JAWDGP010007341">
    <property type="protein sequence ID" value="KAK3724663.1"/>
    <property type="molecule type" value="Genomic_DNA"/>
</dbReference>
<evidence type="ECO:0000313" key="1">
    <source>
        <dbReference type="EMBL" id="KAK3724663.1"/>
    </source>
</evidence>
<sequence length="84" mass="9868">MKRKWSATARSREVDTAINVQLLRTMVSIEICVDRKIWPEISEQYPQKCLDLHKGSVVETCFQSCPPTIVLKGFCIRSRDQRRW</sequence>
<accession>A0AAE0XYT5</accession>
<reference evidence="1" key="1">
    <citation type="journal article" date="2023" name="G3 (Bethesda)">
        <title>A reference genome for the long-term kleptoplast-retaining sea slug Elysia crispata morphotype clarki.</title>
        <authorList>
            <person name="Eastman K.E."/>
            <person name="Pendleton A.L."/>
            <person name="Shaikh M.A."/>
            <person name="Suttiyut T."/>
            <person name="Ogas R."/>
            <person name="Tomko P."/>
            <person name="Gavelis G."/>
            <person name="Widhalm J.R."/>
            <person name="Wisecaver J.H."/>
        </authorList>
    </citation>
    <scope>NUCLEOTIDE SEQUENCE</scope>
    <source>
        <strain evidence="1">ECLA1</strain>
    </source>
</reference>
<protein>
    <submittedName>
        <fullName evidence="1">Uncharacterized protein</fullName>
    </submittedName>
</protein>
<dbReference type="Proteomes" id="UP001283361">
    <property type="component" value="Unassembled WGS sequence"/>
</dbReference>
<evidence type="ECO:0000313" key="2">
    <source>
        <dbReference type="Proteomes" id="UP001283361"/>
    </source>
</evidence>
<gene>
    <name evidence="1" type="ORF">RRG08_041146</name>
</gene>
<proteinExistence type="predicted"/>
<dbReference type="AlphaFoldDB" id="A0AAE0XYT5"/>
<keyword evidence="2" id="KW-1185">Reference proteome</keyword>